<dbReference type="RefSeq" id="WP_035255736.1">
    <property type="nucleotide sequence ID" value="NZ_JFKE01000001.1"/>
</dbReference>
<evidence type="ECO:0000259" key="1">
    <source>
        <dbReference type="Pfam" id="PF13175"/>
    </source>
</evidence>
<dbReference type="InterPro" id="IPR027417">
    <property type="entry name" value="P-loop_NTPase"/>
</dbReference>
<evidence type="ECO:0000313" key="2">
    <source>
        <dbReference type="EMBL" id="KAJ57417.1"/>
    </source>
</evidence>
<dbReference type="Gene3D" id="3.40.50.300">
    <property type="entry name" value="P-loop containing nucleotide triphosphate hydrolases"/>
    <property type="match status" value="1"/>
</dbReference>
<gene>
    <name evidence="2" type="ORF">ACMU_02625</name>
</gene>
<dbReference type="Pfam" id="PF13175">
    <property type="entry name" value="AAA_15"/>
    <property type="match status" value="1"/>
</dbReference>
<reference evidence="2 3" key="1">
    <citation type="submission" date="2014-03" db="EMBL/GenBank/DDBJ databases">
        <title>Draft Genome Sequence of Actibacterium mucosum KCTC 23349, a Marine Alphaproteobacterium with Complex Ionic Requirements Isolated from Mediterranean Seawater at Malvarrosa Beach, Valencia, Spain.</title>
        <authorList>
            <person name="Arahal D.R."/>
            <person name="Shao Z."/>
            <person name="Lai Q."/>
            <person name="Pujalte M.J."/>
        </authorList>
    </citation>
    <scope>NUCLEOTIDE SEQUENCE [LARGE SCALE GENOMIC DNA]</scope>
    <source>
        <strain evidence="2 3">KCTC 23349</strain>
    </source>
</reference>
<dbReference type="InterPro" id="IPR041685">
    <property type="entry name" value="AAA_GajA/Old/RecF-like"/>
</dbReference>
<feature type="domain" description="Endonuclease GajA/Old nuclease/RecF-like AAA" evidence="1">
    <location>
        <begin position="1"/>
        <end position="374"/>
    </location>
</feature>
<dbReference type="Proteomes" id="UP000026249">
    <property type="component" value="Unassembled WGS sequence"/>
</dbReference>
<dbReference type="PANTHER" id="PTHR43581">
    <property type="entry name" value="ATP/GTP PHOSPHATASE"/>
    <property type="match status" value="1"/>
</dbReference>
<proteinExistence type="predicted"/>
<dbReference type="CDD" id="cd00188">
    <property type="entry name" value="TOPRIM"/>
    <property type="match status" value="1"/>
</dbReference>
<organism evidence="2 3">
    <name type="scientific">Actibacterium mucosum KCTC 23349</name>
    <dbReference type="NCBI Taxonomy" id="1454373"/>
    <lineage>
        <taxon>Bacteria</taxon>
        <taxon>Pseudomonadati</taxon>
        <taxon>Pseudomonadota</taxon>
        <taxon>Alphaproteobacteria</taxon>
        <taxon>Rhodobacterales</taxon>
        <taxon>Roseobacteraceae</taxon>
        <taxon>Actibacterium</taxon>
    </lineage>
</organism>
<name>A0A037ZRG3_9RHOB</name>
<dbReference type="EMBL" id="JFKE01000001">
    <property type="protein sequence ID" value="KAJ57417.1"/>
    <property type="molecule type" value="Genomic_DNA"/>
</dbReference>
<keyword evidence="3" id="KW-1185">Reference proteome</keyword>
<dbReference type="STRING" id="1454373.ACMU_02625"/>
<dbReference type="SUPFAM" id="SSF52540">
    <property type="entry name" value="P-loop containing nucleoside triphosphate hydrolases"/>
    <property type="match status" value="1"/>
</dbReference>
<dbReference type="InterPro" id="IPR051396">
    <property type="entry name" value="Bact_Antivir_Def_Nuclease"/>
</dbReference>
<protein>
    <recommendedName>
        <fullName evidence="1">Endonuclease GajA/Old nuclease/RecF-like AAA domain-containing protein</fullName>
    </recommendedName>
</protein>
<evidence type="ECO:0000313" key="3">
    <source>
        <dbReference type="Proteomes" id="UP000026249"/>
    </source>
</evidence>
<dbReference type="AlphaFoldDB" id="A0A037ZRG3"/>
<sequence length="625" mass="70155">MKLKKYRVTGFRSVTDSGWIDASDVTALIGENEAGKTNLLLPLWKLNPSGSGEINLLDDMPRSRYAEMRTKPEDHDFITCIFELNDAERNLAAKHGADRKKTETVEVVRDFDGRYGWKFPDDPDFDLYDAHEATEAHAEDEESEPEHASCLSDKLEELLPKFVYYSNYGNLDAQIFLPHVVDNLKRGDLSGKEAAKARTLRVLFKLVNLSPEEVLELARATGVIERINQQGQRVSTDPKTDEQMQIDDEQLRTRAALLQSASTKLTKTFKDWWKQGDYRFRLHADGNYFRIWVADDRRPEEIELESRSTGLQWFLSFFLVFTYESEYTHDNAIVLLDEPGHSLHPLAQRDLSAFFDNLSMTHQIIFTTHSPFMIDADRLDRVRKVYVDGNGGTVASSNLAVSKGKGSDQGAGATYAVHSALNLTVAESLLLGCMPVIVEGPSDQHYLTAIKSILIAKGKINPIAELVFPPSGGAKTAKIIAAILLGRDDKLPFVLLDGDNAGRQAAKSLRDGLYQGAKDSVLTTDVFTGDLKDSEIEDLIPAKLVIQVLDRLERRADRDFEDVYEEGKPIVPQIKAWAKDEGFDLEEDWKVQLALGVKSKLLSNSDRHVDETLLGIWTSIFEKFG</sequence>
<dbReference type="PANTHER" id="PTHR43581:SF2">
    <property type="entry name" value="EXCINUCLEASE ATPASE SUBUNIT"/>
    <property type="match status" value="1"/>
</dbReference>
<comment type="caution">
    <text evidence="2">The sequence shown here is derived from an EMBL/GenBank/DDBJ whole genome shotgun (WGS) entry which is preliminary data.</text>
</comment>
<accession>A0A037ZRG3</accession>
<dbReference type="OrthoDB" id="3322489at2"/>